<dbReference type="InterPro" id="IPR011009">
    <property type="entry name" value="Kinase-like_dom_sf"/>
</dbReference>
<dbReference type="Pfam" id="PF07714">
    <property type="entry name" value="PK_Tyr_Ser-Thr"/>
    <property type="match status" value="1"/>
</dbReference>
<dbReference type="PROSITE" id="PS50011">
    <property type="entry name" value="PROTEIN_KINASE_DOM"/>
    <property type="match status" value="1"/>
</dbReference>
<dbReference type="PANTHER" id="PTHR27002">
    <property type="entry name" value="RECEPTOR-LIKE SERINE/THREONINE-PROTEIN KINASE SD1-8"/>
    <property type="match status" value="1"/>
</dbReference>
<keyword evidence="5" id="KW-0067">ATP-binding</keyword>
<evidence type="ECO:0000256" key="5">
    <source>
        <dbReference type="ARBA" id="ARBA00022840"/>
    </source>
</evidence>
<accession>A0ABP0YAY2</accession>
<proteinExistence type="predicted"/>
<feature type="domain" description="Protein kinase" evidence="6">
    <location>
        <begin position="1"/>
        <end position="109"/>
    </location>
</feature>
<keyword evidence="2" id="KW-0808">Transferase</keyword>
<reference evidence="7 8" key="1">
    <citation type="submission" date="2024-03" db="EMBL/GenBank/DDBJ databases">
        <authorList>
            <person name="Gkanogiannis A."/>
            <person name="Becerra Lopez-Lavalle L."/>
        </authorList>
    </citation>
    <scope>NUCLEOTIDE SEQUENCE [LARGE SCALE GENOMIC DNA]</scope>
</reference>
<keyword evidence="3" id="KW-0547">Nucleotide-binding</keyword>
<keyword evidence="4" id="KW-0418">Kinase</keyword>
<dbReference type="Pfam" id="PF11883">
    <property type="entry name" value="DUF3403"/>
    <property type="match status" value="1"/>
</dbReference>
<evidence type="ECO:0000259" key="6">
    <source>
        <dbReference type="PROSITE" id="PS50011"/>
    </source>
</evidence>
<organism evidence="7 8">
    <name type="scientific">Citrullus colocynthis</name>
    <name type="common">colocynth</name>
    <dbReference type="NCBI Taxonomy" id="252529"/>
    <lineage>
        <taxon>Eukaryota</taxon>
        <taxon>Viridiplantae</taxon>
        <taxon>Streptophyta</taxon>
        <taxon>Embryophyta</taxon>
        <taxon>Tracheophyta</taxon>
        <taxon>Spermatophyta</taxon>
        <taxon>Magnoliopsida</taxon>
        <taxon>eudicotyledons</taxon>
        <taxon>Gunneridae</taxon>
        <taxon>Pentapetalae</taxon>
        <taxon>rosids</taxon>
        <taxon>fabids</taxon>
        <taxon>Cucurbitales</taxon>
        <taxon>Cucurbitaceae</taxon>
        <taxon>Benincaseae</taxon>
        <taxon>Citrullus</taxon>
    </lineage>
</organism>
<dbReference type="EMBL" id="OZ021737">
    <property type="protein sequence ID" value="CAK9317642.1"/>
    <property type="molecule type" value="Genomic_DNA"/>
</dbReference>
<dbReference type="SUPFAM" id="SSF56112">
    <property type="entry name" value="Protein kinase-like (PK-like)"/>
    <property type="match status" value="1"/>
</dbReference>
<dbReference type="Gene3D" id="1.10.510.10">
    <property type="entry name" value="Transferase(Phosphotransferase) domain 1"/>
    <property type="match status" value="1"/>
</dbReference>
<sequence>MAPEYAIDGQFSIKSDVFSFGILLLEIISGEKNRGFFRPNHALNLIGHAWKLWNEGKPLELIDATIGESYALSEVLRCIHVSLLCLQQLPEDRPTMSNVVLMLSSESSLPQPKQPGFYMERDSLEAFSLDGKNESSTTNELTITLLEAR</sequence>
<evidence type="ECO:0000256" key="1">
    <source>
        <dbReference type="ARBA" id="ARBA00022527"/>
    </source>
</evidence>
<dbReference type="PANTHER" id="PTHR27002:SF181">
    <property type="entry name" value="RECEPTOR-LIKE SERINE_THREONINE-PROTEIN KINASE"/>
    <property type="match status" value="1"/>
</dbReference>
<keyword evidence="1" id="KW-0723">Serine/threonine-protein kinase</keyword>
<evidence type="ECO:0000313" key="8">
    <source>
        <dbReference type="Proteomes" id="UP001642487"/>
    </source>
</evidence>
<dbReference type="InterPro" id="IPR000719">
    <property type="entry name" value="Prot_kinase_dom"/>
</dbReference>
<name>A0ABP0YAY2_9ROSI</name>
<dbReference type="InterPro" id="IPR001245">
    <property type="entry name" value="Ser-Thr/Tyr_kinase_cat_dom"/>
</dbReference>
<protein>
    <recommendedName>
        <fullName evidence="6">Protein kinase domain-containing protein</fullName>
    </recommendedName>
</protein>
<dbReference type="InterPro" id="IPR021820">
    <property type="entry name" value="S-locus_recpt_kinase_C"/>
</dbReference>
<evidence type="ECO:0000256" key="2">
    <source>
        <dbReference type="ARBA" id="ARBA00022679"/>
    </source>
</evidence>
<evidence type="ECO:0000313" key="7">
    <source>
        <dbReference type="EMBL" id="CAK9317642.1"/>
    </source>
</evidence>
<evidence type="ECO:0000256" key="4">
    <source>
        <dbReference type="ARBA" id="ARBA00022777"/>
    </source>
</evidence>
<gene>
    <name evidence="7" type="ORF">CITCOLO1_LOCUS9552</name>
</gene>
<evidence type="ECO:0000256" key="3">
    <source>
        <dbReference type="ARBA" id="ARBA00022741"/>
    </source>
</evidence>
<keyword evidence="8" id="KW-1185">Reference proteome</keyword>
<dbReference type="Proteomes" id="UP001642487">
    <property type="component" value="Chromosome 3"/>
</dbReference>